<dbReference type="Proteomes" id="UP001612915">
    <property type="component" value="Unassembled WGS sequence"/>
</dbReference>
<comment type="similarity">
    <text evidence="1 3">Belongs to the short-chain dehydrogenases/reductases (SDR) family.</text>
</comment>
<dbReference type="CDD" id="cd05233">
    <property type="entry name" value="SDR_c"/>
    <property type="match status" value="1"/>
</dbReference>
<protein>
    <submittedName>
        <fullName evidence="6">Short-chain dehydrogenase/reductase</fullName>
    </submittedName>
</protein>
<dbReference type="SMART" id="SM00822">
    <property type="entry name" value="PKS_KR"/>
    <property type="match status" value="1"/>
</dbReference>
<dbReference type="RefSeq" id="WP_398276815.1">
    <property type="nucleotide sequence ID" value="NZ_JBITLV010000002.1"/>
</dbReference>
<evidence type="ECO:0000256" key="3">
    <source>
        <dbReference type="RuleBase" id="RU000363"/>
    </source>
</evidence>
<reference evidence="6 7" key="1">
    <citation type="submission" date="2024-10" db="EMBL/GenBank/DDBJ databases">
        <title>The Natural Products Discovery Center: Release of the First 8490 Sequenced Strains for Exploring Actinobacteria Biosynthetic Diversity.</title>
        <authorList>
            <person name="Kalkreuter E."/>
            <person name="Kautsar S.A."/>
            <person name="Yang D."/>
            <person name="Bader C.D."/>
            <person name="Teijaro C.N."/>
            <person name="Fluegel L."/>
            <person name="Davis C.M."/>
            <person name="Simpson J.R."/>
            <person name="Lauterbach L."/>
            <person name="Steele A.D."/>
            <person name="Gui C."/>
            <person name="Meng S."/>
            <person name="Li G."/>
            <person name="Viehrig K."/>
            <person name="Ye F."/>
            <person name="Su P."/>
            <person name="Kiefer A.F."/>
            <person name="Nichols A."/>
            <person name="Cepeda A.J."/>
            <person name="Yan W."/>
            <person name="Fan B."/>
            <person name="Jiang Y."/>
            <person name="Adhikari A."/>
            <person name="Zheng C.-J."/>
            <person name="Schuster L."/>
            <person name="Cowan T.M."/>
            <person name="Smanski M.J."/>
            <person name="Chevrette M.G."/>
            <person name="De Carvalho L.P.S."/>
            <person name="Shen B."/>
        </authorList>
    </citation>
    <scope>NUCLEOTIDE SEQUENCE [LARGE SCALE GENOMIC DNA]</scope>
    <source>
        <strain evidence="6 7">NPDC049639</strain>
    </source>
</reference>
<dbReference type="Gene3D" id="3.40.50.720">
    <property type="entry name" value="NAD(P)-binding Rossmann-like Domain"/>
    <property type="match status" value="1"/>
</dbReference>
<dbReference type="PRINTS" id="PR00081">
    <property type="entry name" value="GDHRDH"/>
</dbReference>
<evidence type="ECO:0000256" key="4">
    <source>
        <dbReference type="SAM" id="MobiDB-lite"/>
    </source>
</evidence>
<dbReference type="SUPFAM" id="SSF51735">
    <property type="entry name" value="NAD(P)-binding Rossmann-fold domains"/>
    <property type="match status" value="1"/>
</dbReference>
<evidence type="ECO:0000256" key="1">
    <source>
        <dbReference type="ARBA" id="ARBA00006484"/>
    </source>
</evidence>
<sequence>MTRDLTGQVVMITGAARGLGAALARELAGRGARLALVGLEPDELQAQAEACGNGAQAWTADVTDQAAISAAAEGVRAAFGRIDVLVANAGVATGGTLRIADPVSYDRVVEVNLLGSIRTARAALPHLIDSKGFYLQIASAAALVPNAVMGSYCASKSGVEAFAHSVRSEVRHLGVGVGIAYPLWIDTEMVRGMDEYPAFTIARKGLPWPMNKTYPVAPAVRALADAVAARRVHTMFPRWLWFLYANRAISPSVTPFVVGRLARRAEKAHAQAPKRLGLTGAGGAADDATRSGE</sequence>
<accession>A0ABW8AJW2</accession>
<feature type="domain" description="Ketoreductase" evidence="5">
    <location>
        <begin position="8"/>
        <end position="187"/>
    </location>
</feature>
<proteinExistence type="inferred from homology"/>
<keyword evidence="7" id="KW-1185">Reference proteome</keyword>
<gene>
    <name evidence="6" type="ORF">ACIB24_06175</name>
</gene>
<organism evidence="6 7">
    <name type="scientific">Spongisporangium articulatum</name>
    <dbReference type="NCBI Taxonomy" id="3362603"/>
    <lineage>
        <taxon>Bacteria</taxon>
        <taxon>Bacillati</taxon>
        <taxon>Actinomycetota</taxon>
        <taxon>Actinomycetes</taxon>
        <taxon>Kineosporiales</taxon>
        <taxon>Kineosporiaceae</taxon>
        <taxon>Spongisporangium</taxon>
    </lineage>
</organism>
<evidence type="ECO:0000256" key="2">
    <source>
        <dbReference type="ARBA" id="ARBA00023002"/>
    </source>
</evidence>
<name>A0ABW8AJW2_9ACTN</name>
<keyword evidence="2" id="KW-0560">Oxidoreductase</keyword>
<dbReference type="InterPro" id="IPR020904">
    <property type="entry name" value="Sc_DH/Rdtase_CS"/>
</dbReference>
<dbReference type="PRINTS" id="PR00080">
    <property type="entry name" value="SDRFAMILY"/>
</dbReference>
<dbReference type="PANTHER" id="PTHR44196">
    <property type="entry name" value="DEHYDROGENASE/REDUCTASE SDR FAMILY MEMBER 7B"/>
    <property type="match status" value="1"/>
</dbReference>
<feature type="region of interest" description="Disordered" evidence="4">
    <location>
        <begin position="272"/>
        <end position="293"/>
    </location>
</feature>
<dbReference type="PROSITE" id="PS00061">
    <property type="entry name" value="ADH_SHORT"/>
    <property type="match status" value="1"/>
</dbReference>
<dbReference type="NCBIfam" id="NF004526">
    <property type="entry name" value="PRK05872.1"/>
    <property type="match status" value="1"/>
</dbReference>
<evidence type="ECO:0000313" key="6">
    <source>
        <dbReference type="EMBL" id="MFI7586646.1"/>
    </source>
</evidence>
<dbReference type="PANTHER" id="PTHR44196:SF1">
    <property type="entry name" value="DEHYDROGENASE_REDUCTASE SDR FAMILY MEMBER 7B"/>
    <property type="match status" value="1"/>
</dbReference>
<dbReference type="Pfam" id="PF00106">
    <property type="entry name" value="adh_short"/>
    <property type="match status" value="1"/>
</dbReference>
<evidence type="ECO:0000313" key="7">
    <source>
        <dbReference type="Proteomes" id="UP001612915"/>
    </source>
</evidence>
<dbReference type="InterPro" id="IPR057326">
    <property type="entry name" value="KR_dom"/>
</dbReference>
<dbReference type="EMBL" id="JBITLV010000002">
    <property type="protein sequence ID" value="MFI7586646.1"/>
    <property type="molecule type" value="Genomic_DNA"/>
</dbReference>
<dbReference type="InterPro" id="IPR036291">
    <property type="entry name" value="NAD(P)-bd_dom_sf"/>
</dbReference>
<dbReference type="InterPro" id="IPR002347">
    <property type="entry name" value="SDR_fam"/>
</dbReference>
<evidence type="ECO:0000259" key="5">
    <source>
        <dbReference type="SMART" id="SM00822"/>
    </source>
</evidence>
<comment type="caution">
    <text evidence="6">The sequence shown here is derived from an EMBL/GenBank/DDBJ whole genome shotgun (WGS) entry which is preliminary data.</text>
</comment>